<dbReference type="EMBL" id="JAFLNF010000008">
    <property type="protein sequence ID" value="MBO0346840.1"/>
    <property type="molecule type" value="Genomic_DNA"/>
</dbReference>
<dbReference type="NCBIfam" id="NF011987">
    <property type="entry name" value="PRK15446.2-3"/>
    <property type="match status" value="1"/>
</dbReference>
<dbReference type="PANTHER" id="PTHR43135">
    <property type="entry name" value="ALPHA-D-RIBOSE 1-METHYLPHOSPHONATE 5-TRIPHOSPHATE DIPHOSPHATASE"/>
    <property type="match status" value="1"/>
</dbReference>
<name>A0A939EQ20_9HYPH</name>
<dbReference type="NCBIfam" id="NF011990">
    <property type="entry name" value="PRK15446.2-6"/>
    <property type="match status" value="1"/>
</dbReference>
<dbReference type="PIRSF" id="PIRSF038971">
    <property type="entry name" value="PhnM"/>
    <property type="match status" value="1"/>
</dbReference>
<dbReference type="GO" id="GO:0016810">
    <property type="term" value="F:hydrolase activity, acting on carbon-nitrogen (but not peptide) bonds"/>
    <property type="evidence" value="ECO:0007669"/>
    <property type="project" value="InterPro"/>
</dbReference>
<dbReference type="NCBIfam" id="TIGR02318">
    <property type="entry name" value="phosphono_phnM"/>
    <property type="match status" value="1"/>
</dbReference>
<organism evidence="2 3">
    <name type="scientific">Roseibium limicola</name>
    <dbReference type="NCBI Taxonomy" id="2816037"/>
    <lineage>
        <taxon>Bacteria</taxon>
        <taxon>Pseudomonadati</taxon>
        <taxon>Pseudomonadota</taxon>
        <taxon>Alphaproteobacteria</taxon>
        <taxon>Hyphomicrobiales</taxon>
        <taxon>Stappiaceae</taxon>
        <taxon>Roseibium</taxon>
    </lineage>
</organism>
<gene>
    <name evidence="2" type="ORF">J0X15_16555</name>
</gene>
<comment type="caution">
    <text evidence="2">The sequence shown here is derived from an EMBL/GenBank/DDBJ whole genome shotgun (WGS) entry which is preliminary data.</text>
</comment>
<dbReference type="PANTHER" id="PTHR43135:SF3">
    <property type="entry name" value="ALPHA-D-RIBOSE 1-METHYLPHOSPHONATE 5-TRIPHOSPHATE DIPHOSPHATASE"/>
    <property type="match status" value="1"/>
</dbReference>
<evidence type="ECO:0000259" key="1">
    <source>
        <dbReference type="Pfam" id="PF01979"/>
    </source>
</evidence>
<keyword evidence="2" id="KW-0378">Hydrolase</keyword>
<dbReference type="InterPro" id="IPR032466">
    <property type="entry name" value="Metal_Hydrolase"/>
</dbReference>
<dbReference type="InterPro" id="IPR012696">
    <property type="entry name" value="PhnM"/>
</dbReference>
<dbReference type="InterPro" id="IPR051781">
    <property type="entry name" value="Metallo-dep_Hydrolase"/>
</dbReference>
<dbReference type="EC" id="3.6.1.63" evidence="2"/>
<accession>A0A939EQ20</accession>
<sequence length="391" mass="42384">MNDMSNTATISSAELVLANATLVLADECLQGHLTVSNGIITDISTGSAPRSAMNLAGAYVLPGLVDIHTDHFEKHILPRAHVRWDAMRAALAHDAQIIGSGTTTVFDSLAVGSVHKDVQRREILGPMIEALTTAQENGMLKAEHFIHLRCELTGQDTPELITPYLDRDIVRILSVMEHLPGRRQSRDVEHWLHRHMKEFQVSRAESESELAKLSSGFDEIIANVRPQVIALAKQHGLPVLSHDDTEPEHIPEALADGIKISEFPCTLEAARLAREHGMLSVGGAPNVLRGGSQSGNVAVADLMAEGLIDILASDYVPRSLLDAAFLIARDDSFAQDLPAAVRMVTKAPTEAAGLNDRGELAIGRRADLLVVETIRDQPVLRAVWRAGARVS</sequence>
<protein>
    <submittedName>
        <fullName evidence="2">Alpha-D-ribose 1-methylphosphonate 5-triphosphate diphosphatase</fullName>
        <ecNumber evidence="2">3.6.1.63</ecNumber>
    </submittedName>
</protein>
<dbReference type="SUPFAM" id="SSF51556">
    <property type="entry name" value="Metallo-dependent hydrolases"/>
    <property type="match status" value="1"/>
</dbReference>
<dbReference type="Gene3D" id="2.30.40.10">
    <property type="entry name" value="Urease, subunit C, domain 1"/>
    <property type="match status" value="2"/>
</dbReference>
<dbReference type="RefSeq" id="WP_206943110.1">
    <property type="nucleotide sequence ID" value="NZ_JAFLNF010000008.1"/>
</dbReference>
<keyword evidence="3" id="KW-1185">Reference proteome</keyword>
<dbReference type="InterPro" id="IPR011059">
    <property type="entry name" value="Metal-dep_hydrolase_composite"/>
</dbReference>
<dbReference type="NCBIfam" id="NF011984">
    <property type="entry name" value="PRK15446.1-5"/>
    <property type="match status" value="1"/>
</dbReference>
<dbReference type="SUPFAM" id="SSF51338">
    <property type="entry name" value="Composite domain of metallo-dependent hydrolases"/>
    <property type="match status" value="1"/>
</dbReference>
<dbReference type="Gene3D" id="3.20.20.140">
    <property type="entry name" value="Metal-dependent hydrolases"/>
    <property type="match status" value="1"/>
</dbReference>
<dbReference type="Proteomes" id="UP000664779">
    <property type="component" value="Unassembled WGS sequence"/>
</dbReference>
<dbReference type="InterPro" id="IPR006680">
    <property type="entry name" value="Amidohydro-rel"/>
</dbReference>
<proteinExistence type="predicted"/>
<evidence type="ECO:0000313" key="3">
    <source>
        <dbReference type="Proteomes" id="UP000664779"/>
    </source>
</evidence>
<dbReference type="AlphaFoldDB" id="A0A939EQ20"/>
<evidence type="ECO:0000313" key="2">
    <source>
        <dbReference type="EMBL" id="MBO0346840.1"/>
    </source>
</evidence>
<dbReference type="GO" id="GO:0019700">
    <property type="term" value="P:organic phosphonate catabolic process"/>
    <property type="evidence" value="ECO:0007669"/>
    <property type="project" value="InterPro"/>
</dbReference>
<dbReference type="Pfam" id="PF01979">
    <property type="entry name" value="Amidohydro_1"/>
    <property type="match status" value="1"/>
</dbReference>
<feature type="domain" description="Amidohydrolase-related" evidence="1">
    <location>
        <begin position="59"/>
        <end position="377"/>
    </location>
</feature>
<reference evidence="2" key="1">
    <citation type="submission" date="2021-03" db="EMBL/GenBank/DDBJ databases">
        <title>Roseibium sp. CAU 1637 isolated from Incheon.</title>
        <authorList>
            <person name="Kim W."/>
        </authorList>
    </citation>
    <scope>NUCLEOTIDE SEQUENCE</scope>
    <source>
        <strain evidence="2">CAU 1637</strain>
    </source>
</reference>